<dbReference type="VEuPathDB" id="VectorBase:ASIS016704"/>
<dbReference type="InterPro" id="IPR013087">
    <property type="entry name" value="Znf_C2H2_type"/>
</dbReference>
<sequence length="623" mass="71551">MASLDEQRPVFDGTIGKFLQEITIEVPDTVQPYLPSAICYACLGVLEMHYKYREKMGCLHRFLVALVHVKLGDESQMKQLFHTDLDQLEMLFRDLDICNTDIPRAEDLLEEYDQYAIASMHLEGQPDKYEIIDEDHTATVKEEECNESDTSVFVVLCNDETESAVSEQLPRDSDLEEDASFSADEQISGLEHEGNAIFSLENKTNGKNQHKEYPSGVSESNESSNEKVGTDDSNGDKDELENLAVKRRRNTRATRYQLNSKIELLLCTECSYKTYYAVAFELHLNKHKANEGKTGHLCANPYCMKLFDTKEELKRHKIENTPHSYVCELCGTVLKHRASYDVHLERHVGITHFQCPYCSSTFFTHTETIAHVASMHLSEDREKCPQCGAMFKSRKLLNQHLESHATERNYHCKDCQASFKSQHQLNRHVKTVHQDVRFNCEHCDASYGRRDKLRMHMEKFHQIQSFFVCTICVRSLPTKEALQEHLDRHSNPKDLECGTCLLVCLTPEAFEKHICITYQDDYVCCGRDFKNHFHYNRHMASHGIKVNARVRPDTTVPIGGKARKLRRPRSSVTNKPASMVNNKPVENLLVINTVFVCEECGQSFSTETAVDQHVCQPYFPREG</sequence>
<dbReference type="GO" id="GO:0000981">
    <property type="term" value="F:DNA-binding transcription factor activity, RNA polymerase II-specific"/>
    <property type="evidence" value="ECO:0007669"/>
    <property type="project" value="TreeGrafter"/>
</dbReference>
<dbReference type="PROSITE" id="PS50157">
    <property type="entry name" value="ZINC_FINGER_C2H2_2"/>
    <property type="match status" value="7"/>
</dbReference>
<dbReference type="Proteomes" id="UP000030765">
    <property type="component" value="Unassembled WGS sequence"/>
</dbReference>
<feature type="domain" description="C2H2-type" evidence="7">
    <location>
        <begin position="467"/>
        <end position="494"/>
    </location>
</feature>
<dbReference type="GO" id="GO:0005634">
    <property type="term" value="C:nucleus"/>
    <property type="evidence" value="ECO:0007669"/>
    <property type="project" value="TreeGrafter"/>
</dbReference>
<name>A0A084WKN2_ANOSI</name>
<feature type="region of interest" description="Disordered" evidence="6">
    <location>
        <begin position="200"/>
        <end position="244"/>
    </location>
</feature>
<dbReference type="VEuPathDB" id="VectorBase:ASIC018825"/>
<dbReference type="PROSITE" id="PS00028">
    <property type="entry name" value="ZINC_FINGER_C2H2_1"/>
    <property type="match status" value="6"/>
</dbReference>
<feature type="domain" description="C2H2-type" evidence="7">
    <location>
        <begin position="595"/>
        <end position="613"/>
    </location>
</feature>
<evidence type="ECO:0000313" key="8">
    <source>
        <dbReference type="EMBL" id="KFB50776.1"/>
    </source>
</evidence>
<feature type="domain" description="C2H2-type" evidence="7">
    <location>
        <begin position="382"/>
        <end position="409"/>
    </location>
</feature>
<dbReference type="SUPFAM" id="SSF57667">
    <property type="entry name" value="beta-beta-alpha zinc fingers"/>
    <property type="match status" value="4"/>
</dbReference>
<dbReference type="STRING" id="74873.A0A084WKN2"/>
<gene>
    <name evidence="8" type="ORF">ZHAS_00018825</name>
</gene>
<accession>A0A084WKN2</accession>
<keyword evidence="3 5" id="KW-0863">Zinc-finger</keyword>
<organism evidence="8">
    <name type="scientific">Anopheles sinensis</name>
    <name type="common">Mosquito</name>
    <dbReference type="NCBI Taxonomy" id="74873"/>
    <lineage>
        <taxon>Eukaryota</taxon>
        <taxon>Metazoa</taxon>
        <taxon>Ecdysozoa</taxon>
        <taxon>Arthropoda</taxon>
        <taxon>Hexapoda</taxon>
        <taxon>Insecta</taxon>
        <taxon>Pterygota</taxon>
        <taxon>Neoptera</taxon>
        <taxon>Endopterygota</taxon>
        <taxon>Diptera</taxon>
        <taxon>Nematocera</taxon>
        <taxon>Culicoidea</taxon>
        <taxon>Culicidae</taxon>
        <taxon>Anophelinae</taxon>
        <taxon>Anopheles</taxon>
    </lineage>
</organism>
<dbReference type="AlphaFoldDB" id="A0A084WKN2"/>
<feature type="domain" description="C2H2-type" evidence="7">
    <location>
        <begin position="353"/>
        <end position="381"/>
    </location>
</feature>
<dbReference type="Gene3D" id="3.30.160.60">
    <property type="entry name" value="Classic Zinc Finger"/>
    <property type="match status" value="4"/>
</dbReference>
<dbReference type="PANTHER" id="PTHR24409:SF424">
    <property type="entry name" value="ZINC FINGER PROTEIN INDRA"/>
    <property type="match status" value="1"/>
</dbReference>
<evidence type="ECO:0000313" key="9">
    <source>
        <dbReference type="EnsemblMetazoa" id="ASIC018825-PA"/>
    </source>
</evidence>
<protein>
    <submittedName>
        <fullName evidence="8">AGAP005568-PA-like protein</fullName>
    </submittedName>
</protein>
<evidence type="ECO:0000256" key="3">
    <source>
        <dbReference type="ARBA" id="ARBA00022771"/>
    </source>
</evidence>
<evidence type="ECO:0000256" key="2">
    <source>
        <dbReference type="ARBA" id="ARBA00022737"/>
    </source>
</evidence>
<reference evidence="9" key="2">
    <citation type="submission" date="2020-05" db="UniProtKB">
        <authorList>
            <consortium name="EnsemblMetazoa"/>
        </authorList>
    </citation>
    <scope>IDENTIFICATION</scope>
</reference>
<dbReference type="EnsemblMetazoa" id="ASIC018825-RA">
    <property type="protein sequence ID" value="ASIC018825-PA"/>
    <property type="gene ID" value="ASIC018825"/>
</dbReference>
<feature type="domain" description="C2H2-type" evidence="7">
    <location>
        <begin position="410"/>
        <end position="438"/>
    </location>
</feature>
<keyword evidence="1" id="KW-0479">Metal-binding</keyword>
<dbReference type="EMBL" id="ATLV01024126">
    <property type="status" value="NOT_ANNOTATED_CDS"/>
    <property type="molecule type" value="Genomic_DNA"/>
</dbReference>
<proteinExistence type="predicted"/>
<dbReference type="EMBL" id="KE525349">
    <property type="protein sequence ID" value="KFB50776.1"/>
    <property type="molecule type" value="Genomic_DNA"/>
</dbReference>
<keyword evidence="10" id="KW-1185">Reference proteome</keyword>
<keyword evidence="2" id="KW-0677">Repeat</keyword>
<evidence type="ECO:0000259" key="7">
    <source>
        <dbReference type="PROSITE" id="PS50157"/>
    </source>
</evidence>
<dbReference type="OMA" id="HISEDRA"/>
<dbReference type="Pfam" id="PF13894">
    <property type="entry name" value="zf-C2H2_4"/>
    <property type="match status" value="1"/>
</dbReference>
<evidence type="ECO:0000256" key="5">
    <source>
        <dbReference type="PROSITE-ProRule" id="PRU00042"/>
    </source>
</evidence>
<evidence type="ECO:0000256" key="6">
    <source>
        <dbReference type="SAM" id="MobiDB-lite"/>
    </source>
</evidence>
<dbReference type="OrthoDB" id="4737882at2759"/>
<dbReference type="Pfam" id="PF00096">
    <property type="entry name" value="zf-C2H2"/>
    <property type="match status" value="1"/>
</dbReference>
<dbReference type="InterPro" id="IPR036236">
    <property type="entry name" value="Znf_C2H2_sf"/>
</dbReference>
<evidence type="ECO:0000256" key="4">
    <source>
        <dbReference type="ARBA" id="ARBA00022833"/>
    </source>
</evidence>
<dbReference type="SMART" id="SM00355">
    <property type="entry name" value="ZnF_C2H2"/>
    <property type="match status" value="10"/>
</dbReference>
<evidence type="ECO:0000313" key="10">
    <source>
        <dbReference type="Proteomes" id="UP000030765"/>
    </source>
</evidence>
<dbReference type="GO" id="GO:0008270">
    <property type="term" value="F:zinc ion binding"/>
    <property type="evidence" value="ECO:0007669"/>
    <property type="project" value="UniProtKB-KW"/>
</dbReference>
<dbReference type="GO" id="GO:0000977">
    <property type="term" value="F:RNA polymerase II transcription regulatory region sequence-specific DNA binding"/>
    <property type="evidence" value="ECO:0007669"/>
    <property type="project" value="TreeGrafter"/>
</dbReference>
<dbReference type="PANTHER" id="PTHR24409">
    <property type="entry name" value="ZINC FINGER PROTEIN 142"/>
    <property type="match status" value="1"/>
</dbReference>
<feature type="domain" description="C2H2-type" evidence="7">
    <location>
        <begin position="438"/>
        <end position="461"/>
    </location>
</feature>
<reference evidence="8 10" key="1">
    <citation type="journal article" date="2014" name="BMC Genomics">
        <title>Genome sequence of Anopheles sinensis provides insight into genetics basis of mosquito competence for malaria parasites.</title>
        <authorList>
            <person name="Zhou D."/>
            <person name="Zhang D."/>
            <person name="Ding G."/>
            <person name="Shi L."/>
            <person name="Hou Q."/>
            <person name="Ye Y."/>
            <person name="Xu Y."/>
            <person name="Zhou H."/>
            <person name="Xiong C."/>
            <person name="Li S."/>
            <person name="Yu J."/>
            <person name="Hong S."/>
            <person name="Yu X."/>
            <person name="Zou P."/>
            <person name="Chen C."/>
            <person name="Chang X."/>
            <person name="Wang W."/>
            <person name="Lv Y."/>
            <person name="Sun Y."/>
            <person name="Ma L."/>
            <person name="Shen B."/>
            <person name="Zhu C."/>
        </authorList>
    </citation>
    <scope>NUCLEOTIDE SEQUENCE [LARGE SCALE GENOMIC DNA]</scope>
</reference>
<feature type="compositionally biased region" description="Basic and acidic residues" evidence="6">
    <location>
        <begin position="224"/>
        <end position="237"/>
    </location>
</feature>
<evidence type="ECO:0000256" key="1">
    <source>
        <dbReference type="ARBA" id="ARBA00022723"/>
    </source>
</evidence>
<keyword evidence="4" id="KW-0862">Zinc</keyword>
<feature type="domain" description="C2H2-type" evidence="7">
    <location>
        <begin position="325"/>
        <end position="352"/>
    </location>
</feature>